<dbReference type="InterPro" id="IPR036691">
    <property type="entry name" value="Endo/exonu/phosph_ase_sf"/>
</dbReference>
<evidence type="ECO:0000313" key="5">
    <source>
        <dbReference type="EMBL" id="KAF5374954.1"/>
    </source>
</evidence>
<comment type="similarity">
    <text evidence="1">Belongs to the CCR4/nocturin family.</text>
</comment>
<accession>A0A8H5H1L5</accession>
<comment type="caution">
    <text evidence="5">The sequence shown here is derived from an EMBL/GenBank/DDBJ whole genome shotgun (WGS) entry which is preliminary data.</text>
</comment>
<organism evidence="5 6">
    <name type="scientific">Tetrapyrgos nigripes</name>
    <dbReference type="NCBI Taxonomy" id="182062"/>
    <lineage>
        <taxon>Eukaryota</taxon>
        <taxon>Fungi</taxon>
        <taxon>Dikarya</taxon>
        <taxon>Basidiomycota</taxon>
        <taxon>Agaricomycotina</taxon>
        <taxon>Agaricomycetes</taxon>
        <taxon>Agaricomycetidae</taxon>
        <taxon>Agaricales</taxon>
        <taxon>Marasmiineae</taxon>
        <taxon>Marasmiaceae</taxon>
        <taxon>Tetrapyrgos</taxon>
    </lineage>
</organism>
<dbReference type="PANTHER" id="PTHR12121:SF45">
    <property type="entry name" value="NOCTURNIN"/>
    <property type="match status" value="1"/>
</dbReference>
<dbReference type="PANTHER" id="PTHR12121">
    <property type="entry name" value="CARBON CATABOLITE REPRESSOR PROTEIN 4"/>
    <property type="match status" value="1"/>
</dbReference>
<gene>
    <name evidence="5" type="ORF">D9758_000191</name>
</gene>
<dbReference type="InterPro" id="IPR005135">
    <property type="entry name" value="Endo/exonuclease/phosphatase"/>
</dbReference>
<keyword evidence="6" id="KW-1185">Reference proteome</keyword>
<name>A0A8H5H1L5_9AGAR</name>
<evidence type="ECO:0000256" key="1">
    <source>
        <dbReference type="ARBA" id="ARBA00010774"/>
    </source>
</evidence>
<dbReference type="Pfam" id="PF03372">
    <property type="entry name" value="Exo_endo_phos"/>
    <property type="match status" value="1"/>
</dbReference>
<evidence type="ECO:0000256" key="2">
    <source>
        <dbReference type="ARBA" id="ARBA00022801"/>
    </source>
</evidence>
<sequence>MKPSTLVRTLLMASSSSKRSVSLTPEQIALSEARKAKRLKQQQEKASLPQNQEQGNVLSRPWLQLEHTRNVDGANRVRIFTWNLLAQCLVRRELFPTSDCLKAAQREHMLYRELVAQEADILCLQEVDRLEKLLPVLEKAGYSYCYASGPRKKHGCLIAFKKDSYQELDTRLVHYDDEEIRSEGSEIARRGSSFRTKNIGHIVALKNKQSDFGLIVATTHLFWHPRYTYERARQAGILKREVVKFRDTLNRGRWPCIISGGEYATNCQFAFQRTLLSDFNFAPDDAAYSLVTGDPLLPSQIDYLKTSQVVHATIDPSVTPDPAKAITQDENEEEADPDRTITNARPAAASDGLLSPTELHDLFASSGPPLKSAYDIGMRNFTESNNAESVPLFGNRVDLQPDRHGAYEPQWTSYTHYWKTVLDYIFVIDSSSRSSVTGLLVPPKTEDLEPGLPRKGVCGSDHVSLSADLLFST</sequence>
<dbReference type="GO" id="GO:0000175">
    <property type="term" value="F:3'-5'-RNA exonuclease activity"/>
    <property type="evidence" value="ECO:0007669"/>
    <property type="project" value="TreeGrafter"/>
</dbReference>
<dbReference type="Gene3D" id="3.60.10.10">
    <property type="entry name" value="Endonuclease/exonuclease/phosphatase"/>
    <property type="match status" value="1"/>
</dbReference>
<evidence type="ECO:0000313" key="6">
    <source>
        <dbReference type="Proteomes" id="UP000559256"/>
    </source>
</evidence>
<dbReference type="SUPFAM" id="SSF56219">
    <property type="entry name" value="DNase I-like"/>
    <property type="match status" value="1"/>
</dbReference>
<keyword evidence="2" id="KW-0378">Hydrolase</keyword>
<feature type="domain" description="Endonuclease/exonuclease/phosphatase" evidence="4">
    <location>
        <begin position="81"/>
        <end position="462"/>
    </location>
</feature>
<proteinExistence type="inferred from homology"/>
<protein>
    <recommendedName>
        <fullName evidence="4">Endonuclease/exonuclease/phosphatase domain-containing protein</fullName>
    </recommendedName>
</protein>
<dbReference type="Proteomes" id="UP000559256">
    <property type="component" value="Unassembled WGS sequence"/>
</dbReference>
<dbReference type="AlphaFoldDB" id="A0A8H5H1L5"/>
<dbReference type="GO" id="GO:0006139">
    <property type="term" value="P:nucleobase-containing compound metabolic process"/>
    <property type="evidence" value="ECO:0007669"/>
    <property type="project" value="UniProtKB-ARBA"/>
</dbReference>
<dbReference type="InterPro" id="IPR050410">
    <property type="entry name" value="CCR4/nocturin_mRNA_transcr"/>
</dbReference>
<evidence type="ECO:0000259" key="4">
    <source>
        <dbReference type="Pfam" id="PF03372"/>
    </source>
</evidence>
<dbReference type="OrthoDB" id="428734at2759"/>
<dbReference type="EMBL" id="JAACJM010000001">
    <property type="protein sequence ID" value="KAF5374954.1"/>
    <property type="molecule type" value="Genomic_DNA"/>
</dbReference>
<evidence type="ECO:0000256" key="3">
    <source>
        <dbReference type="SAM" id="MobiDB-lite"/>
    </source>
</evidence>
<feature type="region of interest" description="Disordered" evidence="3">
    <location>
        <begin position="315"/>
        <end position="340"/>
    </location>
</feature>
<reference evidence="5 6" key="1">
    <citation type="journal article" date="2020" name="ISME J.">
        <title>Uncovering the hidden diversity of litter-decomposition mechanisms in mushroom-forming fungi.</title>
        <authorList>
            <person name="Floudas D."/>
            <person name="Bentzer J."/>
            <person name="Ahren D."/>
            <person name="Johansson T."/>
            <person name="Persson P."/>
            <person name="Tunlid A."/>
        </authorList>
    </citation>
    <scope>NUCLEOTIDE SEQUENCE [LARGE SCALE GENOMIC DNA]</scope>
    <source>
        <strain evidence="5 6">CBS 291.85</strain>
    </source>
</reference>